<dbReference type="Proteomes" id="UP001295794">
    <property type="component" value="Unassembled WGS sequence"/>
</dbReference>
<accession>A0AAD2Q5H3</accession>
<sequence>MVDALKWAALHLPRDDAVKTETQAVAWTMRSLSDDLEFGPFVEGLAEALWDFDRREPCGAYRAHFKILLRDQEAHLGQRLADFMAGSNSYILEPKDRFRRQVSVLRAIWAVCAFSLHTGSPLQSPIGDADVDNVLLGSKFIDSDDMQSMVLSVSALTRLNMIEYRSRQQDHTQTSSSDAEAEKQKQVDIHWTYTDYLVALSKCATSFQRNETASLFNLSEMRFTEANGYETLHLGLIHLINLTSDETADNLVFAARMMISPFAQTSEYSWWVRLHGLGPFLVQHPSLAVSDPKSDSQPSSRHHYTRYLCHSLSRNLELGFQLQPSVDALQLIYRNLVEADVPPKDLETHLLVLRTLWTDVCTHRLAAIVQCVVLKCFREDFSGLVDLSEWEQLPRMFADNDWFCSALGLDNDKRTERASAQQIHYCARVGVFTTFFKQCTARSPDQDERDLDWATLKLVYAFTLIDLVIPTSLQRRFADAASGFIRKYPKNCLADSHRLYSVLYWAVEEGSGYITNVDALRVLDTAVSEVQTEEQQESHRFNAEWIRGWMEERLLLPEDNFAAFVSLVSDGEQGDHC</sequence>
<evidence type="ECO:0000313" key="1">
    <source>
        <dbReference type="EMBL" id="CAK5278393.1"/>
    </source>
</evidence>
<comment type="caution">
    <text evidence="1">The sequence shown here is derived from an EMBL/GenBank/DDBJ whole genome shotgun (WGS) entry which is preliminary data.</text>
</comment>
<name>A0AAD2Q5H3_9AGAR</name>
<organism evidence="1 2">
    <name type="scientific">Mycena citricolor</name>
    <dbReference type="NCBI Taxonomy" id="2018698"/>
    <lineage>
        <taxon>Eukaryota</taxon>
        <taxon>Fungi</taxon>
        <taxon>Dikarya</taxon>
        <taxon>Basidiomycota</taxon>
        <taxon>Agaricomycotina</taxon>
        <taxon>Agaricomycetes</taxon>
        <taxon>Agaricomycetidae</taxon>
        <taxon>Agaricales</taxon>
        <taxon>Marasmiineae</taxon>
        <taxon>Mycenaceae</taxon>
        <taxon>Mycena</taxon>
    </lineage>
</organism>
<gene>
    <name evidence="1" type="ORF">MYCIT1_LOCUS27718</name>
</gene>
<reference evidence="1" key="1">
    <citation type="submission" date="2023-11" db="EMBL/GenBank/DDBJ databases">
        <authorList>
            <person name="De Vega J J."/>
            <person name="De Vega J J."/>
        </authorList>
    </citation>
    <scope>NUCLEOTIDE SEQUENCE</scope>
</reference>
<proteinExistence type="predicted"/>
<evidence type="ECO:0000313" key="2">
    <source>
        <dbReference type="Proteomes" id="UP001295794"/>
    </source>
</evidence>
<dbReference type="AlphaFoldDB" id="A0AAD2Q5H3"/>
<protein>
    <submittedName>
        <fullName evidence="1">Uncharacterized protein</fullName>
    </submittedName>
</protein>
<dbReference type="EMBL" id="CAVNYO010000421">
    <property type="protein sequence ID" value="CAK5278393.1"/>
    <property type="molecule type" value="Genomic_DNA"/>
</dbReference>
<keyword evidence="2" id="KW-1185">Reference proteome</keyword>